<keyword evidence="6" id="KW-0303">Gap junction</keyword>
<dbReference type="Proteomes" id="UP000887577">
    <property type="component" value="Unplaced"/>
</dbReference>
<evidence type="ECO:0000256" key="11">
    <source>
        <dbReference type="ARBA" id="ARBA00023303"/>
    </source>
</evidence>
<organism evidence="14 15">
    <name type="scientific">Panagrolaimus superbus</name>
    <dbReference type="NCBI Taxonomy" id="310955"/>
    <lineage>
        <taxon>Eukaryota</taxon>
        <taxon>Metazoa</taxon>
        <taxon>Ecdysozoa</taxon>
        <taxon>Nematoda</taxon>
        <taxon>Chromadorea</taxon>
        <taxon>Rhabditida</taxon>
        <taxon>Tylenchina</taxon>
        <taxon>Panagrolaimomorpha</taxon>
        <taxon>Panagrolaimoidea</taxon>
        <taxon>Panagrolaimidae</taxon>
        <taxon>Panagrolaimus</taxon>
    </lineage>
</organism>
<dbReference type="PRINTS" id="PR01262">
    <property type="entry name" value="INNEXIN"/>
</dbReference>
<feature type="chain" id="PRO_5037333529" description="Innexin" evidence="13">
    <location>
        <begin position="17"/>
        <end position="336"/>
    </location>
</feature>
<keyword evidence="14" id="KW-1185">Reference proteome</keyword>
<dbReference type="WBParaSite" id="PSU_v2.g17969.t1">
    <property type="protein sequence ID" value="PSU_v2.g17969.t1"/>
    <property type="gene ID" value="PSU_v2.g17969"/>
</dbReference>
<evidence type="ECO:0000313" key="15">
    <source>
        <dbReference type="WBParaSite" id="PSU_v2.g17969.t1"/>
    </source>
</evidence>
<evidence type="ECO:0000256" key="10">
    <source>
        <dbReference type="ARBA" id="ARBA00023136"/>
    </source>
</evidence>
<keyword evidence="10 12" id="KW-0472">Membrane</keyword>
<name>A0A914YCK2_9BILA</name>
<keyword evidence="13" id="KW-0732">Signal</keyword>
<comment type="function">
    <text evidence="12">Structural component of the gap junctions.</text>
</comment>
<evidence type="ECO:0000256" key="12">
    <source>
        <dbReference type="RuleBase" id="RU010713"/>
    </source>
</evidence>
<evidence type="ECO:0000256" key="1">
    <source>
        <dbReference type="ARBA" id="ARBA00004610"/>
    </source>
</evidence>
<evidence type="ECO:0000256" key="7">
    <source>
        <dbReference type="ARBA" id="ARBA00022949"/>
    </source>
</evidence>
<feature type="transmembrane region" description="Helical" evidence="12">
    <location>
        <begin position="149"/>
        <end position="170"/>
    </location>
</feature>
<dbReference type="GO" id="GO:0005886">
    <property type="term" value="C:plasma membrane"/>
    <property type="evidence" value="ECO:0007669"/>
    <property type="project" value="UniProtKB-SubCell"/>
</dbReference>
<protein>
    <recommendedName>
        <fullName evidence="12">Innexin</fullName>
    </recommendedName>
</protein>
<reference evidence="15" key="1">
    <citation type="submission" date="2022-11" db="UniProtKB">
        <authorList>
            <consortium name="WormBaseParasite"/>
        </authorList>
    </citation>
    <scope>IDENTIFICATION</scope>
</reference>
<evidence type="ECO:0000256" key="5">
    <source>
        <dbReference type="ARBA" id="ARBA00022692"/>
    </source>
</evidence>
<accession>A0A914YCK2</accession>
<comment type="similarity">
    <text evidence="12">Belongs to the pannexin family.</text>
</comment>
<keyword evidence="8 12" id="KW-1133">Transmembrane helix</keyword>
<evidence type="ECO:0000256" key="9">
    <source>
        <dbReference type="ARBA" id="ARBA00023065"/>
    </source>
</evidence>
<evidence type="ECO:0000256" key="8">
    <source>
        <dbReference type="ARBA" id="ARBA00022989"/>
    </source>
</evidence>
<proteinExistence type="inferred from homology"/>
<dbReference type="Pfam" id="PF00876">
    <property type="entry name" value="Innexin"/>
    <property type="match status" value="1"/>
</dbReference>
<dbReference type="GO" id="GO:0005921">
    <property type="term" value="C:gap junction"/>
    <property type="evidence" value="ECO:0007669"/>
    <property type="project" value="UniProtKB-SubCell"/>
</dbReference>
<evidence type="ECO:0000256" key="2">
    <source>
        <dbReference type="ARBA" id="ARBA00004651"/>
    </source>
</evidence>
<feature type="transmembrane region" description="Helical" evidence="12">
    <location>
        <begin position="228"/>
        <end position="252"/>
    </location>
</feature>
<dbReference type="GO" id="GO:0005243">
    <property type="term" value="F:gap junction channel activity"/>
    <property type="evidence" value="ECO:0007669"/>
    <property type="project" value="TreeGrafter"/>
</dbReference>
<dbReference type="PANTHER" id="PTHR11893">
    <property type="entry name" value="INNEXIN"/>
    <property type="match status" value="1"/>
</dbReference>
<keyword evidence="3 12" id="KW-0813">Transport</keyword>
<keyword evidence="11 12" id="KW-0407">Ion channel</keyword>
<feature type="transmembrane region" description="Helical" evidence="12">
    <location>
        <begin position="64"/>
        <end position="81"/>
    </location>
</feature>
<feature type="signal peptide" evidence="13">
    <location>
        <begin position="1"/>
        <end position="16"/>
    </location>
</feature>
<evidence type="ECO:0000313" key="14">
    <source>
        <dbReference type="Proteomes" id="UP000887577"/>
    </source>
</evidence>
<sequence length="336" mass="38942">MLLFFALVSSVPYIFENPIECLMPPEFPSIWKNYVNKFCYASNLTNIHDFDDSFLHERNISLSWYQWFPFILVIQAVLNYLPNLISKFVQLNQTIDVEDVVLRAKCLQKVMGDERRNGVNDIVTYLKQQLQFNDPKKIGFGMKISLHRILFKFLTIIVIITELLFMNKIIQDGKNTFWSINNLKNIFWDGNIFFPHAKVCKYGQPVAGGTSYYSVQCILTANVMNGKIFVFVWLWLIITLLFSFGNLFYLAAKLFFTEKRHRMAKDYVQLSSVSSDISLSQNENHRKFDFLGADGYYLFESVKLQAGSLITNEIASKLFNIVYNADSPTVFKTTNG</sequence>
<dbReference type="PANTHER" id="PTHR11893:SF20">
    <property type="entry name" value="INNEXIN-3"/>
    <property type="match status" value="1"/>
</dbReference>
<keyword evidence="5 12" id="KW-0812">Transmembrane</keyword>
<gene>
    <name evidence="12" type="primary">inx</name>
</gene>
<evidence type="ECO:0000256" key="6">
    <source>
        <dbReference type="ARBA" id="ARBA00022868"/>
    </source>
</evidence>
<keyword evidence="9 12" id="KW-0406">Ion transport</keyword>
<keyword evidence="4" id="KW-1003">Cell membrane</keyword>
<dbReference type="AlphaFoldDB" id="A0A914YCK2"/>
<dbReference type="GO" id="GO:0034220">
    <property type="term" value="P:monoatomic ion transmembrane transport"/>
    <property type="evidence" value="ECO:0007669"/>
    <property type="project" value="UniProtKB-KW"/>
</dbReference>
<evidence type="ECO:0000256" key="3">
    <source>
        <dbReference type="ARBA" id="ARBA00022448"/>
    </source>
</evidence>
<evidence type="ECO:0000256" key="4">
    <source>
        <dbReference type="ARBA" id="ARBA00022475"/>
    </source>
</evidence>
<dbReference type="PROSITE" id="PS51013">
    <property type="entry name" value="PANNEXIN"/>
    <property type="match status" value="1"/>
</dbReference>
<evidence type="ECO:0000256" key="13">
    <source>
        <dbReference type="SAM" id="SignalP"/>
    </source>
</evidence>
<keyword evidence="7" id="KW-0965">Cell junction</keyword>
<dbReference type="InterPro" id="IPR000990">
    <property type="entry name" value="Innexin"/>
</dbReference>
<comment type="caution">
    <text evidence="12">Lacks conserved residue(s) required for the propagation of feature annotation.</text>
</comment>
<comment type="subcellular location">
    <subcellularLocation>
        <location evidence="1">Cell junction</location>
        <location evidence="1">Gap junction</location>
    </subcellularLocation>
    <subcellularLocation>
        <location evidence="2 12">Cell membrane</location>
        <topology evidence="2 12">Multi-pass membrane protein</topology>
    </subcellularLocation>
</comment>